<organism evidence="1 2">
    <name type="scientific">Vitrella brassicaformis (strain CCMP3155)</name>
    <dbReference type="NCBI Taxonomy" id="1169540"/>
    <lineage>
        <taxon>Eukaryota</taxon>
        <taxon>Sar</taxon>
        <taxon>Alveolata</taxon>
        <taxon>Colpodellida</taxon>
        <taxon>Vitrellaceae</taxon>
        <taxon>Vitrella</taxon>
    </lineage>
</organism>
<dbReference type="EMBL" id="CDMY01000452">
    <property type="protein sequence ID" value="CEM14067.1"/>
    <property type="molecule type" value="Genomic_DNA"/>
</dbReference>
<dbReference type="AlphaFoldDB" id="A0A0G4FJX2"/>
<dbReference type="VEuPathDB" id="CryptoDB:Vbra_5920"/>
<protein>
    <submittedName>
        <fullName evidence="1">Uncharacterized protein</fullName>
    </submittedName>
</protein>
<proteinExistence type="predicted"/>
<evidence type="ECO:0000313" key="1">
    <source>
        <dbReference type="EMBL" id="CEM14067.1"/>
    </source>
</evidence>
<name>A0A0G4FJX2_VITBC</name>
<keyword evidence="2" id="KW-1185">Reference proteome</keyword>
<dbReference type="InParanoid" id="A0A0G4FJX2"/>
<gene>
    <name evidence="1" type="ORF">Vbra_5920</name>
</gene>
<reference evidence="1 2" key="1">
    <citation type="submission" date="2014-11" db="EMBL/GenBank/DDBJ databases">
        <authorList>
            <person name="Zhu J."/>
            <person name="Qi W."/>
            <person name="Song R."/>
        </authorList>
    </citation>
    <scope>NUCLEOTIDE SEQUENCE [LARGE SCALE GENOMIC DNA]</scope>
</reference>
<dbReference type="Proteomes" id="UP000041254">
    <property type="component" value="Unassembled WGS sequence"/>
</dbReference>
<accession>A0A0G4FJX2</accession>
<sequence length="81" mass="8269">MGPETIAATSRPQKKAEKVAKNPVMAGPLKVAWVNGDLVTSLVAGVSGVAHAAAGVSAAVQKFRTPQPPQTQDTGVQVPPR</sequence>
<evidence type="ECO:0000313" key="2">
    <source>
        <dbReference type="Proteomes" id="UP000041254"/>
    </source>
</evidence>